<gene>
    <name evidence="1" type="ORF">RCOM_0958270</name>
</gene>
<reference evidence="2" key="1">
    <citation type="journal article" date="2010" name="Nat. Biotechnol.">
        <title>Draft genome sequence of the oilseed species Ricinus communis.</title>
        <authorList>
            <person name="Chan A.P."/>
            <person name="Crabtree J."/>
            <person name="Zhao Q."/>
            <person name="Lorenzi H."/>
            <person name="Orvis J."/>
            <person name="Puiu D."/>
            <person name="Melake-Berhan A."/>
            <person name="Jones K.M."/>
            <person name="Redman J."/>
            <person name="Chen G."/>
            <person name="Cahoon E.B."/>
            <person name="Gedil M."/>
            <person name="Stanke M."/>
            <person name="Haas B.J."/>
            <person name="Wortman J.R."/>
            <person name="Fraser-Liggett C.M."/>
            <person name="Ravel J."/>
            <person name="Rabinowicz P.D."/>
        </authorList>
    </citation>
    <scope>NUCLEOTIDE SEQUENCE [LARGE SCALE GENOMIC DNA]</scope>
    <source>
        <strain evidence="2">cv. Hale</strain>
    </source>
</reference>
<evidence type="ECO:0000313" key="2">
    <source>
        <dbReference type="Proteomes" id="UP000008311"/>
    </source>
</evidence>
<sequence>MECLSMLRPWVPWEIDHLIFQAREILSLMSRASVSFVPKGLNKPAKWVVSRLVQGSLPCAWAVHPPLELLNLLAFG</sequence>
<keyword evidence="2" id="KW-1185">Reference proteome</keyword>
<evidence type="ECO:0000313" key="1">
    <source>
        <dbReference type="EMBL" id="EEF40228.1"/>
    </source>
</evidence>
<proteinExistence type="predicted"/>
<organism evidence="1 2">
    <name type="scientific">Ricinus communis</name>
    <name type="common">Castor bean</name>
    <dbReference type="NCBI Taxonomy" id="3988"/>
    <lineage>
        <taxon>Eukaryota</taxon>
        <taxon>Viridiplantae</taxon>
        <taxon>Streptophyta</taxon>
        <taxon>Embryophyta</taxon>
        <taxon>Tracheophyta</taxon>
        <taxon>Spermatophyta</taxon>
        <taxon>Magnoliopsida</taxon>
        <taxon>eudicotyledons</taxon>
        <taxon>Gunneridae</taxon>
        <taxon>Pentapetalae</taxon>
        <taxon>rosids</taxon>
        <taxon>fabids</taxon>
        <taxon>Malpighiales</taxon>
        <taxon>Euphorbiaceae</taxon>
        <taxon>Acalyphoideae</taxon>
        <taxon>Acalypheae</taxon>
        <taxon>Ricinus</taxon>
    </lineage>
</organism>
<name>B9S830_RICCO</name>
<dbReference type="AlphaFoldDB" id="B9S830"/>
<accession>B9S830</accession>
<protein>
    <submittedName>
        <fullName evidence="1">Uncharacterized protein</fullName>
    </submittedName>
</protein>
<dbReference type="EMBL" id="EQ973888">
    <property type="protein sequence ID" value="EEF40228.1"/>
    <property type="molecule type" value="Genomic_DNA"/>
</dbReference>
<dbReference type="Proteomes" id="UP000008311">
    <property type="component" value="Unassembled WGS sequence"/>
</dbReference>
<dbReference type="InParanoid" id="B9S830"/>